<reference evidence="6 7" key="1">
    <citation type="submission" date="2016-07" db="EMBL/GenBank/DDBJ databases">
        <title>Complete genome sequence of the Lentzea guizhouensis DHS C013.</title>
        <authorList>
            <person name="Cao C."/>
        </authorList>
    </citation>
    <scope>NUCLEOTIDE SEQUENCE [LARGE SCALE GENOMIC DNA]</scope>
    <source>
        <strain evidence="6 7">DHS C013</strain>
    </source>
</reference>
<dbReference type="FunFam" id="3.40.50.1000:FF:000022">
    <property type="entry name" value="Phosphoglycolate phosphatase"/>
    <property type="match status" value="1"/>
</dbReference>
<dbReference type="EMBL" id="CP016793">
    <property type="protein sequence ID" value="ANZ35848.1"/>
    <property type="molecule type" value="Genomic_DNA"/>
</dbReference>
<dbReference type="InterPro" id="IPR036412">
    <property type="entry name" value="HAD-like_sf"/>
</dbReference>
<dbReference type="Gene3D" id="3.40.50.1000">
    <property type="entry name" value="HAD superfamily/HAD-like"/>
    <property type="match status" value="1"/>
</dbReference>
<evidence type="ECO:0000256" key="1">
    <source>
        <dbReference type="ARBA" id="ARBA00006171"/>
    </source>
</evidence>
<evidence type="ECO:0000256" key="5">
    <source>
        <dbReference type="ARBA" id="ARBA00080335"/>
    </source>
</evidence>
<accession>A0A1B2HDS3</accession>
<comment type="catalytic activity">
    <reaction evidence="3">
        <text>L-tyrosyl-[protein] + ATP = O-phospho-L-tyrosyl-[protein] + ADP + H(+)</text>
        <dbReference type="Rhea" id="RHEA:10596"/>
        <dbReference type="Rhea" id="RHEA-COMP:10136"/>
        <dbReference type="Rhea" id="RHEA-COMP:20101"/>
        <dbReference type="ChEBI" id="CHEBI:15378"/>
        <dbReference type="ChEBI" id="CHEBI:30616"/>
        <dbReference type="ChEBI" id="CHEBI:46858"/>
        <dbReference type="ChEBI" id="CHEBI:61978"/>
        <dbReference type="ChEBI" id="CHEBI:456216"/>
    </reaction>
    <physiologicalReaction direction="left-to-right" evidence="3">
        <dbReference type="Rhea" id="RHEA:10597"/>
    </physiologicalReaction>
</comment>
<dbReference type="KEGG" id="led:BBK82_06860"/>
<dbReference type="SFLD" id="SFLDS00003">
    <property type="entry name" value="Haloacid_Dehalogenase"/>
    <property type="match status" value="1"/>
</dbReference>
<dbReference type="OrthoDB" id="9797743at2"/>
<dbReference type="Gene3D" id="1.10.150.240">
    <property type="entry name" value="Putative phosphatase, domain 2"/>
    <property type="match status" value="1"/>
</dbReference>
<dbReference type="GO" id="GO:0008967">
    <property type="term" value="F:phosphoglycolate phosphatase activity"/>
    <property type="evidence" value="ECO:0007669"/>
    <property type="project" value="TreeGrafter"/>
</dbReference>
<proteinExistence type="inferred from homology"/>
<dbReference type="STRING" id="1586287.BBK82_06860"/>
<dbReference type="PANTHER" id="PTHR43434:SF24">
    <property type="entry name" value="HYDROLASE-RELATED"/>
    <property type="match status" value="1"/>
</dbReference>
<dbReference type="Pfam" id="PF13419">
    <property type="entry name" value="HAD_2"/>
    <property type="match status" value="1"/>
</dbReference>
<organism evidence="6 7">
    <name type="scientific">Lentzea guizhouensis</name>
    <dbReference type="NCBI Taxonomy" id="1586287"/>
    <lineage>
        <taxon>Bacteria</taxon>
        <taxon>Bacillati</taxon>
        <taxon>Actinomycetota</taxon>
        <taxon>Actinomycetes</taxon>
        <taxon>Pseudonocardiales</taxon>
        <taxon>Pseudonocardiaceae</taxon>
        <taxon>Lentzea</taxon>
    </lineage>
</organism>
<dbReference type="SFLD" id="SFLDG01135">
    <property type="entry name" value="C1.5.6:_HAD__Beta-PGM__Phospha"/>
    <property type="match status" value="1"/>
</dbReference>
<comment type="similarity">
    <text evidence="1">Belongs to the HAD-like hydrolase superfamily. CbbY/CbbZ/Gph/YieH family.</text>
</comment>
<dbReference type="AlphaFoldDB" id="A0A1B2HDS3"/>
<evidence type="ECO:0000313" key="6">
    <source>
        <dbReference type="EMBL" id="ANZ35848.1"/>
    </source>
</evidence>
<keyword evidence="2" id="KW-0808">Transferase</keyword>
<dbReference type="NCBIfam" id="TIGR01549">
    <property type="entry name" value="HAD-SF-IA-v1"/>
    <property type="match status" value="1"/>
</dbReference>
<keyword evidence="2" id="KW-0829">Tyrosine-protein kinase</keyword>
<dbReference type="InterPro" id="IPR023198">
    <property type="entry name" value="PGP-like_dom2"/>
</dbReference>
<keyword evidence="2" id="KW-0418">Kinase</keyword>
<dbReference type="SUPFAM" id="SSF56784">
    <property type="entry name" value="HAD-like"/>
    <property type="match status" value="1"/>
</dbReference>
<dbReference type="RefSeq" id="WP_065914256.1">
    <property type="nucleotide sequence ID" value="NZ_CP016793.1"/>
</dbReference>
<evidence type="ECO:0000256" key="2">
    <source>
        <dbReference type="ARBA" id="ARBA00023137"/>
    </source>
</evidence>
<keyword evidence="7" id="KW-1185">Reference proteome</keyword>
<dbReference type="InterPro" id="IPR041492">
    <property type="entry name" value="HAD_2"/>
</dbReference>
<dbReference type="NCBIfam" id="TIGR01509">
    <property type="entry name" value="HAD-SF-IA-v3"/>
    <property type="match status" value="1"/>
</dbReference>
<dbReference type="GO" id="GO:0006281">
    <property type="term" value="P:DNA repair"/>
    <property type="evidence" value="ECO:0007669"/>
    <property type="project" value="TreeGrafter"/>
</dbReference>
<dbReference type="InterPro" id="IPR006439">
    <property type="entry name" value="HAD-SF_hydro_IA"/>
</dbReference>
<dbReference type="Proteomes" id="UP000093053">
    <property type="component" value="Chromosome"/>
</dbReference>
<dbReference type="InterPro" id="IPR050155">
    <property type="entry name" value="HAD-like_hydrolase_sf"/>
</dbReference>
<evidence type="ECO:0000256" key="3">
    <source>
        <dbReference type="ARBA" id="ARBA00050405"/>
    </source>
</evidence>
<dbReference type="GO" id="GO:0004713">
    <property type="term" value="F:protein tyrosine kinase activity"/>
    <property type="evidence" value="ECO:0007669"/>
    <property type="project" value="UniProtKB-KW"/>
</dbReference>
<evidence type="ECO:0000256" key="4">
    <source>
        <dbReference type="ARBA" id="ARBA00069527"/>
    </source>
</evidence>
<keyword evidence="6" id="KW-0378">Hydrolase</keyword>
<gene>
    <name evidence="6" type="ORF">BBK82_06860</name>
</gene>
<sequence length="221" mass="22814">MSRRCVVFDLDGTLVDTPTGIVTTFAAVFAQLGLPTADSGAIRSTIGLPLPAAFAKLLGVATDDPVAADCVELYQSTFRRIVLPMATQLVFPGVHDGLEELEDNGFLLAVATSKFIANAEALLTAAGLREHFKIVVGADQVPAPKPDPASGFLVLTALDVAAANAVMVGDTTHDVLMAHAAGMASIGVTYGVHSVEQLLSANPTWLVDSFAGVVAAAKECP</sequence>
<dbReference type="PANTHER" id="PTHR43434">
    <property type="entry name" value="PHOSPHOGLYCOLATE PHOSPHATASE"/>
    <property type="match status" value="1"/>
</dbReference>
<protein>
    <recommendedName>
        <fullName evidence="4">Tyrosine-protein kinase PtkA</fullName>
    </recommendedName>
    <alternativeName>
        <fullName evidence="5">Protein tyrosine kinase A</fullName>
    </alternativeName>
</protein>
<dbReference type="InterPro" id="IPR023214">
    <property type="entry name" value="HAD_sf"/>
</dbReference>
<dbReference type="GO" id="GO:0005829">
    <property type="term" value="C:cytosol"/>
    <property type="evidence" value="ECO:0007669"/>
    <property type="project" value="TreeGrafter"/>
</dbReference>
<evidence type="ECO:0000313" key="7">
    <source>
        <dbReference type="Proteomes" id="UP000093053"/>
    </source>
</evidence>
<name>A0A1B2HDS3_9PSEU</name>
<dbReference type="SFLD" id="SFLDG01129">
    <property type="entry name" value="C1.5:_HAD__Beta-PGM__Phosphata"/>
    <property type="match status" value="1"/>
</dbReference>
<dbReference type="PRINTS" id="PR00413">
    <property type="entry name" value="HADHALOGNASE"/>
</dbReference>